<evidence type="ECO:0000256" key="2">
    <source>
        <dbReference type="ARBA" id="ARBA00012438"/>
    </source>
</evidence>
<evidence type="ECO:0000256" key="4">
    <source>
        <dbReference type="ARBA" id="ARBA00022679"/>
    </source>
</evidence>
<dbReference type="Proteomes" id="UP000537718">
    <property type="component" value="Unassembled WGS sequence"/>
</dbReference>
<dbReference type="Gene3D" id="1.10.287.130">
    <property type="match status" value="1"/>
</dbReference>
<evidence type="ECO:0000256" key="6">
    <source>
        <dbReference type="ARBA" id="ARBA00023012"/>
    </source>
</evidence>
<protein>
    <recommendedName>
        <fullName evidence="2">histidine kinase</fullName>
        <ecNumber evidence="2">2.7.13.3</ecNumber>
    </recommendedName>
</protein>
<comment type="caution">
    <text evidence="9">The sequence shown here is derived from an EMBL/GenBank/DDBJ whole genome shotgun (WGS) entry which is preliminary data.</text>
</comment>
<dbReference type="GO" id="GO:0016036">
    <property type="term" value="P:cellular response to phosphate starvation"/>
    <property type="evidence" value="ECO:0007669"/>
    <property type="project" value="TreeGrafter"/>
</dbReference>
<sequence>MGNMAPEKTSGYRKNFSLIVTFIVLISVLFILSLFLAYNFSKKFIENEFVSEKVKVLEESIKPYNEFFQNKVPEISYYNGYLDSATASKFVDTIINAYPFVSKVVFYDSEIGNTPVRDGLNTGHFSFGPKNIYQFGDLVPLDSVKLFSRDDTKKFSRGDDFNALGIKLISYIESLDTTSVPSQEELFTNFSIIRSNKITYLNIPGFEDLKVYKQMLRQQLSPSPVYQQDMLSFHLDPYKIKIINTRPLLYQNIRIEPLTYDPLNTSTDYVATEITLPGPFSDYKLYFISAKSFVSQEILSYFMPIALVMLLFYGILVLVTVLIYRNLNINHKMFKLQYDFVNNLTHEFKTPVSVIKIAGNNIKSASALTERELKLYGKILDEEADKLNGLMNKLLAFTQIENRAIQLNHDEINIVDFIESTIESHTLKHPDFVVTYEVSGFGTFITDPVLLGSLFDNLAENAYKYSRPEHKRLHIVARMIKGKVVFRFVDQGIGIPTPEINNIFKKFYRIQNQYNQNGSVGLGLAFCKELVNFMKGEISVKSKVNKGTEFKIVLPYNN</sequence>
<dbReference type="CDD" id="cd00075">
    <property type="entry name" value="HATPase"/>
    <property type="match status" value="1"/>
</dbReference>
<evidence type="ECO:0000256" key="5">
    <source>
        <dbReference type="ARBA" id="ARBA00022777"/>
    </source>
</evidence>
<dbReference type="SUPFAM" id="SSF55874">
    <property type="entry name" value="ATPase domain of HSP90 chaperone/DNA topoisomerase II/histidine kinase"/>
    <property type="match status" value="1"/>
</dbReference>
<comment type="catalytic activity">
    <reaction evidence="1">
        <text>ATP + protein L-histidine = ADP + protein N-phospho-L-histidine.</text>
        <dbReference type="EC" id="2.7.13.3"/>
    </reaction>
</comment>
<keyword evidence="6" id="KW-0902">Two-component regulatory system</keyword>
<gene>
    <name evidence="9" type="ORF">HDE69_001092</name>
</gene>
<dbReference type="InterPro" id="IPR036890">
    <property type="entry name" value="HATPase_C_sf"/>
</dbReference>
<keyword evidence="3" id="KW-0597">Phosphoprotein</keyword>
<keyword evidence="5 9" id="KW-0418">Kinase</keyword>
<evidence type="ECO:0000256" key="7">
    <source>
        <dbReference type="SAM" id="Phobius"/>
    </source>
</evidence>
<dbReference type="InterPro" id="IPR036097">
    <property type="entry name" value="HisK_dim/P_sf"/>
</dbReference>
<dbReference type="Pfam" id="PF00512">
    <property type="entry name" value="HisKA"/>
    <property type="match status" value="1"/>
</dbReference>
<name>A0A7W8YQP3_9SPHI</name>
<reference evidence="9 10" key="1">
    <citation type="submission" date="2020-08" db="EMBL/GenBank/DDBJ databases">
        <title>Genomic Encyclopedia of Type Strains, Phase IV (KMG-V): Genome sequencing to study the core and pangenomes of soil and plant-associated prokaryotes.</title>
        <authorList>
            <person name="Whitman W."/>
        </authorList>
    </citation>
    <scope>NUCLEOTIDE SEQUENCE [LARGE SCALE GENOMIC DNA]</scope>
    <source>
        <strain evidence="9 10">MP7CTX6</strain>
    </source>
</reference>
<dbReference type="SUPFAM" id="SSF47384">
    <property type="entry name" value="Homodimeric domain of signal transducing histidine kinase"/>
    <property type="match status" value="1"/>
</dbReference>
<dbReference type="InterPro" id="IPR005467">
    <property type="entry name" value="His_kinase_dom"/>
</dbReference>
<dbReference type="GO" id="GO:0004721">
    <property type="term" value="F:phosphoprotein phosphatase activity"/>
    <property type="evidence" value="ECO:0007669"/>
    <property type="project" value="TreeGrafter"/>
</dbReference>
<dbReference type="AlphaFoldDB" id="A0A7W8YQP3"/>
<keyword evidence="7" id="KW-0472">Membrane</keyword>
<proteinExistence type="predicted"/>
<dbReference type="InterPro" id="IPR050351">
    <property type="entry name" value="BphY/WalK/GraS-like"/>
</dbReference>
<dbReference type="EC" id="2.7.13.3" evidence="2"/>
<dbReference type="SMART" id="SM00387">
    <property type="entry name" value="HATPase_c"/>
    <property type="match status" value="1"/>
</dbReference>
<dbReference type="PANTHER" id="PTHR45453">
    <property type="entry name" value="PHOSPHATE REGULON SENSOR PROTEIN PHOR"/>
    <property type="match status" value="1"/>
</dbReference>
<evidence type="ECO:0000259" key="8">
    <source>
        <dbReference type="PROSITE" id="PS50109"/>
    </source>
</evidence>
<dbReference type="InterPro" id="IPR004358">
    <property type="entry name" value="Sig_transdc_His_kin-like_C"/>
</dbReference>
<feature type="transmembrane region" description="Helical" evidence="7">
    <location>
        <begin position="16"/>
        <end position="38"/>
    </location>
</feature>
<dbReference type="InterPro" id="IPR003661">
    <property type="entry name" value="HisK_dim/P_dom"/>
</dbReference>
<evidence type="ECO:0000313" key="9">
    <source>
        <dbReference type="EMBL" id="MBB5620054.1"/>
    </source>
</evidence>
<organism evidence="9 10">
    <name type="scientific">Pedobacter cryoconitis</name>
    <dbReference type="NCBI Taxonomy" id="188932"/>
    <lineage>
        <taxon>Bacteria</taxon>
        <taxon>Pseudomonadati</taxon>
        <taxon>Bacteroidota</taxon>
        <taxon>Sphingobacteriia</taxon>
        <taxon>Sphingobacteriales</taxon>
        <taxon>Sphingobacteriaceae</taxon>
        <taxon>Pedobacter</taxon>
    </lineage>
</organism>
<feature type="transmembrane region" description="Helical" evidence="7">
    <location>
        <begin position="301"/>
        <end position="324"/>
    </location>
</feature>
<dbReference type="Gene3D" id="3.30.565.10">
    <property type="entry name" value="Histidine kinase-like ATPase, C-terminal domain"/>
    <property type="match status" value="1"/>
</dbReference>
<dbReference type="PANTHER" id="PTHR45453:SF1">
    <property type="entry name" value="PHOSPHATE REGULON SENSOR PROTEIN PHOR"/>
    <property type="match status" value="1"/>
</dbReference>
<dbReference type="SMART" id="SM00388">
    <property type="entry name" value="HisKA"/>
    <property type="match status" value="1"/>
</dbReference>
<dbReference type="GO" id="GO:0000155">
    <property type="term" value="F:phosphorelay sensor kinase activity"/>
    <property type="evidence" value="ECO:0007669"/>
    <property type="project" value="InterPro"/>
</dbReference>
<dbReference type="EMBL" id="JACHCF010000002">
    <property type="protein sequence ID" value="MBB5620054.1"/>
    <property type="molecule type" value="Genomic_DNA"/>
</dbReference>
<keyword evidence="7" id="KW-1133">Transmembrane helix</keyword>
<dbReference type="InterPro" id="IPR003594">
    <property type="entry name" value="HATPase_dom"/>
</dbReference>
<feature type="domain" description="Histidine kinase" evidence="8">
    <location>
        <begin position="343"/>
        <end position="558"/>
    </location>
</feature>
<keyword evidence="4 9" id="KW-0808">Transferase</keyword>
<keyword evidence="7" id="KW-0812">Transmembrane</keyword>
<evidence type="ECO:0000313" key="10">
    <source>
        <dbReference type="Proteomes" id="UP000537718"/>
    </source>
</evidence>
<dbReference type="GO" id="GO:0005886">
    <property type="term" value="C:plasma membrane"/>
    <property type="evidence" value="ECO:0007669"/>
    <property type="project" value="TreeGrafter"/>
</dbReference>
<dbReference type="PROSITE" id="PS50109">
    <property type="entry name" value="HIS_KIN"/>
    <property type="match status" value="1"/>
</dbReference>
<evidence type="ECO:0000256" key="3">
    <source>
        <dbReference type="ARBA" id="ARBA00022553"/>
    </source>
</evidence>
<dbReference type="Pfam" id="PF02518">
    <property type="entry name" value="HATPase_c"/>
    <property type="match status" value="1"/>
</dbReference>
<evidence type="ECO:0000256" key="1">
    <source>
        <dbReference type="ARBA" id="ARBA00000085"/>
    </source>
</evidence>
<accession>A0A7W8YQP3</accession>
<dbReference type="CDD" id="cd00082">
    <property type="entry name" value="HisKA"/>
    <property type="match status" value="1"/>
</dbReference>
<dbReference type="PRINTS" id="PR00344">
    <property type="entry name" value="BCTRLSENSOR"/>
</dbReference>